<evidence type="ECO:0000313" key="1">
    <source>
        <dbReference type="EMBL" id="KDQ15399.1"/>
    </source>
</evidence>
<protein>
    <recommendedName>
        <fullName evidence="3">F-box domain-containing protein</fullName>
    </recommendedName>
</protein>
<evidence type="ECO:0000313" key="2">
    <source>
        <dbReference type="Proteomes" id="UP000027195"/>
    </source>
</evidence>
<dbReference type="SUPFAM" id="SSF52047">
    <property type="entry name" value="RNI-like"/>
    <property type="match status" value="1"/>
</dbReference>
<dbReference type="HOGENOM" id="CLU_024199_1_2_1"/>
<dbReference type="Proteomes" id="UP000027195">
    <property type="component" value="Unassembled WGS sequence"/>
</dbReference>
<keyword evidence="2" id="KW-1185">Reference proteome</keyword>
<dbReference type="OrthoDB" id="3365698at2759"/>
<gene>
    <name evidence="1" type="ORF">BOTBODRAFT_31721</name>
</gene>
<dbReference type="STRING" id="930990.A0A067MIQ7"/>
<name>A0A067MIQ7_BOTB1</name>
<proteinExistence type="predicted"/>
<dbReference type="InterPro" id="IPR032675">
    <property type="entry name" value="LRR_dom_sf"/>
</dbReference>
<organism evidence="1 2">
    <name type="scientific">Botryobasidium botryosum (strain FD-172 SS1)</name>
    <dbReference type="NCBI Taxonomy" id="930990"/>
    <lineage>
        <taxon>Eukaryota</taxon>
        <taxon>Fungi</taxon>
        <taxon>Dikarya</taxon>
        <taxon>Basidiomycota</taxon>
        <taxon>Agaricomycotina</taxon>
        <taxon>Agaricomycetes</taxon>
        <taxon>Cantharellales</taxon>
        <taxon>Botryobasidiaceae</taxon>
        <taxon>Botryobasidium</taxon>
    </lineage>
</organism>
<sequence>METSIPQILHISFELAHTPVVAEEAGIKAEGACIPHLTAPSSSGPLDREAEYLAQVRGRVIKALPKERMTELRRRRNQHLPVYRLPPDVYFYLFELMHHANPGSGVGWKVSQVSSMWRKIALSTPQLWSRIDIINPEFIDACTARSGHISLDVAFEPPPPPPPSPPLSLRHTEFLPPPFYYTELPSPAVRARERLSVASLLPHAHRWRSLSLIRVDRYVFSPLLSVRAPRLEVLCLEGFTCQSLIAYPALKDSPRLRSIQLESGFVPLAYPTYTGLAELRFHSIKPPIACDHFLDALRGSPLLEILDVRDTYISGISSAPMALAPIHLPHLRLIKMDRMKMEVMRYLFTLIHASPTLNISGTQYLPESTDLGSLFPSRRVLGGKLPSLLRIQKLVFGLGVRGEPTLEGYAGSMTLLNLACEPYEPQVDAAEFSSRIFHNLGRALLLPRLEELTIRELTTATMDRDRFIGALGKLSSIRHLTLENCDCAYPPTLVVDSSHRICPSLESLTIIDTFVDEEILVSLVESRVAWEGCALQKLALSRCNPVGQAAALKLKSLVVHVTLMDEPVGLLRAAE</sequence>
<reference evidence="2" key="1">
    <citation type="journal article" date="2014" name="Proc. Natl. Acad. Sci. U.S.A.">
        <title>Extensive sampling of basidiomycete genomes demonstrates inadequacy of the white-rot/brown-rot paradigm for wood decay fungi.</title>
        <authorList>
            <person name="Riley R."/>
            <person name="Salamov A.A."/>
            <person name="Brown D.W."/>
            <person name="Nagy L.G."/>
            <person name="Floudas D."/>
            <person name="Held B.W."/>
            <person name="Levasseur A."/>
            <person name="Lombard V."/>
            <person name="Morin E."/>
            <person name="Otillar R."/>
            <person name="Lindquist E.A."/>
            <person name="Sun H."/>
            <person name="LaButti K.M."/>
            <person name="Schmutz J."/>
            <person name="Jabbour D."/>
            <person name="Luo H."/>
            <person name="Baker S.E."/>
            <person name="Pisabarro A.G."/>
            <person name="Walton J.D."/>
            <person name="Blanchette R.A."/>
            <person name="Henrissat B."/>
            <person name="Martin F."/>
            <person name="Cullen D."/>
            <person name="Hibbett D.S."/>
            <person name="Grigoriev I.V."/>
        </authorList>
    </citation>
    <scope>NUCLEOTIDE SEQUENCE [LARGE SCALE GENOMIC DNA]</scope>
    <source>
        <strain evidence="2">FD-172 SS1</strain>
    </source>
</reference>
<evidence type="ECO:0008006" key="3">
    <source>
        <dbReference type="Google" id="ProtNLM"/>
    </source>
</evidence>
<dbReference type="EMBL" id="KL198032">
    <property type="protein sequence ID" value="KDQ15399.1"/>
    <property type="molecule type" value="Genomic_DNA"/>
</dbReference>
<dbReference type="AlphaFoldDB" id="A0A067MIQ7"/>
<accession>A0A067MIQ7</accession>
<dbReference type="InParanoid" id="A0A067MIQ7"/>
<dbReference type="Gene3D" id="3.80.10.10">
    <property type="entry name" value="Ribonuclease Inhibitor"/>
    <property type="match status" value="1"/>
</dbReference>